<evidence type="ECO:0000256" key="5">
    <source>
        <dbReference type="ARBA" id="ARBA00023002"/>
    </source>
</evidence>
<comment type="subcellular location">
    <subcellularLocation>
        <location evidence="1">Cell membrane</location>
        <topology evidence="1">Multi-pass membrane protein</topology>
    </subcellularLocation>
</comment>
<dbReference type="InterPro" id="IPR023234">
    <property type="entry name" value="NarG-like_domain"/>
</dbReference>
<feature type="domain" description="NarG-like" evidence="8">
    <location>
        <begin position="130"/>
        <end position="284"/>
    </location>
</feature>
<evidence type="ECO:0000256" key="6">
    <source>
        <dbReference type="ARBA" id="ARBA00023136"/>
    </source>
</evidence>
<feature type="transmembrane region" description="Helical" evidence="7">
    <location>
        <begin position="172"/>
        <end position="195"/>
    </location>
</feature>
<evidence type="ECO:0000259" key="8">
    <source>
        <dbReference type="Pfam" id="PF02665"/>
    </source>
</evidence>
<sequence>MHFFVPLAAVLGLVAMAYFGAQANLQWVFGVAIPYLAILLFFEGLIYRIVQWARSPVPFRIPTTCGQQESLPWIERTLADKLDNPSKFTQVVGRMALEVLAFRSLFRNTRTELKKHPEFPEGQKLVHWSYKWLWLGAIAFHYAFLTVLLRHLRFVSEPVWGFVHRLETVDGFVNFYTPVVYLTDIVLLTALTYLLARRLANPAMRYLSLAADYFPLFLILGIGLTGFLLRYIYRTDITAVKQLAMGLVTFHPVVPAGISPLFFAHLFLVCVLFAYFPFSKLMHMPGVFLSPTRNLANNNRQRVHINPWNYPVKFHTYMDQENEYREAMVEAGIPVEIPPAAPAEEEK</sequence>
<feature type="transmembrane region" description="Helical" evidence="7">
    <location>
        <begin position="27"/>
        <end position="50"/>
    </location>
</feature>
<dbReference type="Pfam" id="PF02665">
    <property type="entry name" value="Nitrate_red_gam"/>
    <property type="match status" value="1"/>
</dbReference>
<dbReference type="EMBL" id="DTMF01000044">
    <property type="protein sequence ID" value="HGF33078.1"/>
    <property type="molecule type" value="Genomic_DNA"/>
</dbReference>
<comment type="caution">
    <text evidence="9">The sequence shown here is derived from an EMBL/GenBank/DDBJ whole genome shotgun (WGS) entry which is preliminary data.</text>
</comment>
<evidence type="ECO:0000313" key="9">
    <source>
        <dbReference type="EMBL" id="HGF33078.1"/>
    </source>
</evidence>
<dbReference type="GO" id="GO:0005886">
    <property type="term" value="C:plasma membrane"/>
    <property type="evidence" value="ECO:0007669"/>
    <property type="project" value="UniProtKB-SubCell"/>
</dbReference>
<keyword evidence="5" id="KW-0560">Oxidoreductase</keyword>
<protein>
    <submittedName>
        <fullName evidence="9">Menaquinol oxidoreductase</fullName>
    </submittedName>
</protein>
<dbReference type="InterPro" id="IPR047660">
    <property type="entry name" value="DsrM"/>
</dbReference>
<dbReference type="GO" id="GO:0016491">
    <property type="term" value="F:oxidoreductase activity"/>
    <property type="evidence" value="ECO:0007669"/>
    <property type="project" value="UniProtKB-KW"/>
</dbReference>
<evidence type="ECO:0000256" key="7">
    <source>
        <dbReference type="SAM" id="Phobius"/>
    </source>
</evidence>
<keyword evidence="6 7" id="KW-0472">Membrane</keyword>
<keyword evidence="2" id="KW-1003">Cell membrane</keyword>
<organism evidence="9">
    <name type="scientific">Desulfobacca acetoxidans</name>
    <dbReference type="NCBI Taxonomy" id="60893"/>
    <lineage>
        <taxon>Bacteria</taxon>
        <taxon>Pseudomonadati</taxon>
        <taxon>Thermodesulfobacteriota</taxon>
        <taxon>Desulfobaccia</taxon>
        <taxon>Desulfobaccales</taxon>
        <taxon>Desulfobaccaceae</taxon>
        <taxon>Desulfobacca</taxon>
    </lineage>
</organism>
<feature type="transmembrane region" description="Helical" evidence="7">
    <location>
        <begin position="253"/>
        <end position="276"/>
    </location>
</feature>
<dbReference type="InterPro" id="IPR036197">
    <property type="entry name" value="NarG-like_sf"/>
</dbReference>
<accession>A0A7C3UW78</accession>
<evidence type="ECO:0000256" key="1">
    <source>
        <dbReference type="ARBA" id="ARBA00004651"/>
    </source>
</evidence>
<feature type="transmembrane region" description="Helical" evidence="7">
    <location>
        <begin position="207"/>
        <end position="233"/>
    </location>
</feature>
<proteinExistence type="predicted"/>
<evidence type="ECO:0000256" key="3">
    <source>
        <dbReference type="ARBA" id="ARBA00022692"/>
    </source>
</evidence>
<name>A0A7C3UW78_9BACT</name>
<dbReference type="Gene3D" id="1.20.950.20">
    <property type="entry name" value="Transmembrane di-heme cytochromes, Chain C"/>
    <property type="match status" value="1"/>
</dbReference>
<dbReference type="NCBIfam" id="NF038037">
    <property type="entry name" value="cytob_DsrM"/>
    <property type="match status" value="1"/>
</dbReference>
<dbReference type="SUPFAM" id="SSF103501">
    <property type="entry name" value="Respiratory nitrate reductase 1 gamma chain"/>
    <property type="match status" value="1"/>
</dbReference>
<gene>
    <name evidence="9" type="ORF">ENW96_01645</name>
</gene>
<evidence type="ECO:0000256" key="2">
    <source>
        <dbReference type="ARBA" id="ARBA00022475"/>
    </source>
</evidence>
<reference evidence="9" key="1">
    <citation type="journal article" date="2020" name="mSystems">
        <title>Genome- and Community-Level Interaction Insights into Carbon Utilization and Element Cycling Functions of Hydrothermarchaeota in Hydrothermal Sediment.</title>
        <authorList>
            <person name="Zhou Z."/>
            <person name="Liu Y."/>
            <person name="Xu W."/>
            <person name="Pan J."/>
            <person name="Luo Z.H."/>
            <person name="Li M."/>
        </authorList>
    </citation>
    <scope>NUCLEOTIDE SEQUENCE [LARGE SCALE GENOMIC DNA]</scope>
    <source>
        <strain evidence="9">SpSt-897</strain>
    </source>
</reference>
<keyword evidence="4 7" id="KW-1133">Transmembrane helix</keyword>
<evidence type="ECO:0000256" key="4">
    <source>
        <dbReference type="ARBA" id="ARBA00022989"/>
    </source>
</evidence>
<feature type="transmembrane region" description="Helical" evidence="7">
    <location>
        <begin position="132"/>
        <end position="152"/>
    </location>
</feature>
<dbReference type="AlphaFoldDB" id="A0A7C3UW78"/>
<keyword evidence="3 7" id="KW-0812">Transmembrane</keyword>